<keyword evidence="4" id="KW-0540">Nuclease</keyword>
<dbReference type="PANTHER" id="PTHR37984:SF5">
    <property type="entry name" value="PROTEIN NYNRIN-LIKE"/>
    <property type="match status" value="1"/>
</dbReference>
<dbReference type="PANTHER" id="PTHR37984">
    <property type="entry name" value="PROTEIN CBG26694"/>
    <property type="match status" value="1"/>
</dbReference>
<dbReference type="AlphaFoldDB" id="A0A0K0FS03"/>
<dbReference type="Pfam" id="PF17917">
    <property type="entry name" value="RT_RNaseH"/>
    <property type="match status" value="1"/>
</dbReference>
<evidence type="ECO:0000256" key="3">
    <source>
        <dbReference type="ARBA" id="ARBA00022695"/>
    </source>
</evidence>
<evidence type="ECO:0000256" key="6">
    <source>
        <dbReference type="ARBA" id="ARBA00022801"/>
    </source>
</evidence>
<evidence type="ECO:0000256" key="1">
    <source>
        <dbReference type="ARBA" id="ARBA00012493"/>
    </source>
</evidence>
<protein>
    <recommendedName>
        <fullName evidence="1">RNA-directed DNA polymerase</fullName>
        <ecNumber evidence="1">2.7.7.49</ecNumber>
    </recommendedName>
</protein>
<dbReference type="Proteomes" id="UP000035680">
    <property type="component" value="Unassembled WGS sequence"/>
</dbReference>
<dbReference type="STRING" id="75913.A0A0K0FS03"/>
<evidence type="ECO:0000259" key="9">
    <source>
        <dbReference type="Pfam" id="PF17921"/>
    </source>
</evidence>
<keyword evidence="10" id="KW-1185">Reference proteome</keyword>
<keyword evidence="7" id="KW-0695">RNA-directed DNA polymerase</keyword>
<dbReference type="InterPro" id="IPR043128">
    <property type="entry name" value="Rev_trsase/Diguanyl_cyclase"/>
</dbReference>
<proteinExistence type="predicted"/>
<dbReference type="Gene3D" id="3.30.70.270">
    <property type="match status" value="1"/>
</dbReference>
<dbReference type="WBParaSite" id="SVE_1306200.1">
    <property type="protein sequence ID" value="SVE_1306200.1"/>
    <property type="gene ID" value="SVE_1306200"/>
</dbReference>
<dbReference type="InterPro" id="IPR043502">
    <property type="entry name" value="DNA/RNA_pol_sf"/>
</dbReference>
<organism evidence="10 11">
    <name type="scientific">Strongyloides venezuelensis</name>
    <name type="common">Threadworm</name>
    <dbReference type="NCBI Taxonomy" id="75913"/>
    <lineage>
        <taxon>Eukaryota</taxon>
        <taxon>Metazoa</taxon>
        <taxon>Ecdysozoa</taxon>
        <taxon>Nematoda</taxon>
        <taxon>Chromadorea</taxon>
        <taxon>Rhabditida</taxon>
        <taxon>Tylenchina</taxon>
        <taxon>Panagrolaimomorpha</taxon>
        <taxon>Strongyloidoidea</taxon>
        <taxon>Strongyloididae</taxon>
        <taxon>Strongyloides</taxon>
    </lineage>
</organism>
<sequence length="286" mass="33827">MLSENEIRPDPKKVQAIKKKEAPTNDKEVRAFIGMCSYFRRHIQNFAKIADPLYKITDASFQGLGTVLLQVDNLIAFARRGLKVAEKNYEIMRLEGIEILFALKIFRPYIYGLRTTIITYHKPLLALLRKKELKNALQRLQTAIMKYDLEIIYQPEFEKYYTNTERKLLHSSNTVKTQHGKRYLIPETIKEHLLKQYHEHPWLGDYYGYEKNIQKFKQIYYWKTLEENAEKIWKECIKCMKNKPQPYFQLKNSLGKLPTADYPCQSYSVDIITVTDGLHYILGCII</sequence>
<feature type="domain" description="Reverse transcriptase RNase H-like" evidence="8">
    <location>
        <begin position="56"/>
        <end position="147"/>
    </location>
</feature>
<evidence type="ECO:0000256" key="7">
    <source>
        <dbReference type="ARBA" id="ARBA00022918"/>
    </source>
</evidence>
<keyword evidence="5" id="KW-0255">Endonuclease</keyword>
<dbReference type="EC" id="2.7.7.49" evidence="1"/>
<dbReference type="InterPro" id="IPR041588">
    <property type="entry name" value="Integrase_H2C2"/>
</dbReference>
<keyword evidence="6" id="KW-0378">Hydrolase</keyword>
<evidence type="ECO:0000256" key="2">
    <source>
        <dbReference type="ARBA" id="ARBA00022679"/>
    </source>
</evidence>
<dbReference type="Pfam" id="PF17921">
    <property type="entry name" value="Integrase_H2C2"/>
    <property type="match status" value="1"/>
</dbReference>
<reference evidence="11" key="2">
    <citation type="submission" date="2015-08" db="UniProtKB">
        <authorList>
            <consortium name="WormBaseParasite"/>
        </authorList>
    </citation>
    <scope>IDENTIFICATION</scope>
</reference>
<evidence type="ECO:0000313" key="10">
    <source>
        <dbReference type="Proteomes" id="UP000035680"/>
    </source>
</evidence>
<dbReference type="GO" id="GO:0003964">
    <property type="term" value="F:RNA-directed DNA polymerase activity"/>
    <property type="evidence" value="ECO:0007669"/>
    <property type="project" value="UniProtKB-KW"/>
</dbReference>
<keyword evidence="3" id="KW-0548">Nucleotidyltransferase</keyword>
<keyword evidence="2" id="KW-0808">Transferase</keyword>
<evidence type="ECO:0000313" key="11">
    <source>
        <dbReference type="WBParaSite" id="SVE_1306200.1"/>
    </source>
</evidence>
<accession>A0A0K0FS03</accession>
<dbReference type="GO" id="GO:0016787">
    <property type="term" value="F:hydrolase activity"/>
    <property type="evidence" value="ECO:0007669"/>
    <property type="project" value="UniProtKB-KW"/>
</dbReference>
<reference evidence="10" key="1">
    <citation type="submission" date="2014-07" db="EMBL/GenBank/DDBJ databases">
        <authorList>
            <person name="Martin A.A"/>
            <person name="De Silva N."/>
        </authorList>
    </citation>
    <scope>NUCLEOTIDE SEQUENCE</scope>
</reference>
<dbReference type="GO" id="GO:0004519">
    <property type="term" value="F:endonuclease activity"/>
    <property type="evidence" value="ECO:0007669"/>
    <property type="project" value="UniProtKB-KW"/>
</dbReference>
<dbReference type="Gene3D" id="1.10.340.70">
    <property type="match status" value="1"/>
</dbReference>
<feature type="domain" description="Integrase zinc-binding" evidence="9">
    <location>
        <begin position="185"/>
        <end position="245"/>
    </location>
</feature>
<dbReference type="InterPro" id="IPR050951">
    <property type="entry name" value="Retrovirus_Pol_polyprotein"/>
</dbReference>
<evidence type="ECO:0000259" key="8">
    <source>
        <dbReference type="Pfam" id="PF17917"/>
    </source>
</evidence>
<dbReference type="InterPro" id="IPR041373">
    <property type="entry name" value="RT_RNaseH"/>
</dbReference>
<dbReference type="SUPFAM" id="SSF56672">
    <property type="entry name" value="DNA/RNA polymerases"/>
    <property type="match status" value="1"/>
</dbReference>
<evidence type="ECO:0000256" key="5">
    <source>
        <dbReference type="ARBA" id="ARBA00022759"/>
    </source>
</evidence>
<evidence type="ECO:0000256" key="4">
    <source>
        <dbReference type="ARBA" id="ARBA00022722"/>
    </source>
</evidence>
<name>A0A0K0FS03_STRVS</name>